<feature type="region of interest" description="Disordered" evidence="1">
    <location>
        <begin position="39"/>
        <end position="65"/>
    </location>
</feature>
<sequence length="573" mass="63569">MSVEARLLAALEEDEDRDMGERDPFDKLWDGLKRAVAVSVKDRQKGRSSSASSHPQQRMVERLQEARERWQLVELRREERHDSGSPPRPPLAEHQGFSCQHPNPDLRCSSRSASFSLDAASLSAHKSRARQSEGKLAIIRRIQETLGASQTRTPRRNDDCEVEKPVDASPFSARPLPVLCLSDTPEKKPQQHTRIHPSRSVYPSGPGALRKTGKRTTGRVRRPCEWSDCAYTFSTPAHVPPSQGMSLAGQDVQCQKGRDLRVAQGPRTGVWMDVEGGEEDSHGDLAVHTRVVTPVEQTEGDRDGVTIAPGTAPLSPQACSTGAEERAQAAERRLSAVCAAAERAQKRLAERGAAMDLRARERSRRTRELLRFDPPSESLRLSTDSEKPPLVLSADSEKVRESTDREVSQVKHFGEDCGSRGWEEVGVHAQRGKGAGVPLSMATGGSQMLSPSTRPSRSEPPLWLNDKEKEKEKENERPCEQTRKHGDGDPRTIKESTGPLPSLSEAPHVMESRGETLHIVRKASLPHEGQQPMERMYRKRVQGLSGCTESRDEQRPECPRPMFPFSLPNGKMG</sequence>
<evidence type="ECO:0000313" key="2">
    <source>
        <dbReference type="EMBL" id="CEM42549.1"/>
    </source>
</evidence>
<feature type="compositionally biased region" description="Low complexity" evidence="1">
    <location>
        <begin position="1"/>
        <end position="10"/>
    </location>
</feature>
<evidence type="ECO:0000256" key="1">
    <source>
        <dbReference type="SAM" id="MobiDB-lite"/>
    </source>
</evidence>
<organism evidence="2">
    <name type="scientific">Chromera velia CCMP2878</name>
    <dbReference type="NCBI Taxonomy" id="1169474"/>
    <lineage>
        <taxon>Eukaryota</taxon>
        <taxon>Sar</taxon>
        <taxon>Alveolata</taxon>
        <taxon>Colpodellida</taxon>
        <taxon>Chromeraceae</taxon>
        <taxon>Chromera</taxon>
    </lineage>
</organism>
<dbReference type="EMBL" id="CDMZ01002474">
    <property type="protein sequence ID" value="CEM42549.1"/>
    <property type="molecule type" value="Genomic_DNA"/>
</dbReference>
<feature type="region of interest" description="Disordered" evidence="1">
    <location>
        <begin position="77"/>
        <end position="105"/>
    </location>
</feature>
<feature type="region of interest" description="Disordered" evidence="1">
    <location>
        <begin position="368"/>
        <end position="419"/>
    </location>
</feature>
<name>A0A0G4HEP6_9ALVE</name>
<feature type="region of interest" description="Disordered" evidence="1">
    <location>
        <begin position="434"/>
        <end position="507"/>
    </location>
</feature>
<feature type="compositionally biased region" description="Basic and acidic residues" evidence="1">
    <location>
        <begin position="549"/>
        <end position="558"/>
    </location>
</feature>
<accession>A0A0G4HEP6</accession>
<feature type="compositionally biased region" description="Low complexity" evidence="1">
    <location>
        <begin position="450"/>
        <end position="461"/>
    </location>
</feature>
<feature type="compositionally biased region" description="Polar residues" evidence="1">
    <location>
        <begin position="47"/>
        <end position="56"/>
    </location>
</feature>
<feature type="compositionally biased region" description="Basic and acidic residues" evidence="1">
    <location>
        <begin position="465"/>
        <end position="494"/>
    </location>
</feature>
<protein>
    <submittedName>
        <fullName evidence="2">Uncharacterized protein</fullName>
    </submittedName>
</protein>
<proteinExistence type="predicted"/>
<feature type="compositionally biased region" description="Basic and acidic residues" evidence="1">
    <location>
        <begin position="155"/>
        <end position="166"/>
    </location>
</feature>
<feature type="region of interest" description="Disordered" evidence="1">
    <location>
        <begin position="523"/>
        <end position="573"/>
    </location>
</feature>
<feature type="region of interest" description="Disordered" evidence="1">
    <location>
        <begin position="185"/>
        <end position="220"/>
    </location>
</feature>
<feature type="region of interest" description="Disordered" evidence="1">
    <location>
        <begin position="296"/>
        <end position="326"/>
    </location>
</feature>
<dbReference type="VEuPathDB" id="CryptoDB:Cvel_26828"/>
<feature type="region of interest" description="Disordered" evidence="1">
    <location>
        <begin position="1"/>
        <end position="25"/>
    </location>
</feature>
<dbReference type="AlphaFoldDB" id="A0A0G4HEP6"/>
<feature type="compositionally biased region" description="Basic residues" evidence="1">
    <location>
        <begin position="211"/>
        <end position="220"/>
    </location>
</feature>
<feature type="compositionally biased region" description="Basic and acidic residues" evidence="1">
    <location>
        <begin position="395"/>
        <end position="419"/>
    </location>
</feature>
<feature type="region of interest" description="Disordered" evidence="1">
    <location>
        <begin position="149"/>
        <end position="168"/>
    </location>
</feature>
<reference evidence="2" key="1">
    <citation type="submission" date="2014-11" db="EMBL/GenBank/DDBJ databases">
        <authorList>
            <person name="Otto D Thomas"/>
            <person name="Naeem Raeece"/>
        </authorList>
    </citation>
    <scope>NUCLEOTIDE SEQUENCE</scope>
</reference>
<gene>
    <name evidence="2" type="ORF">Cvel_26828</name>
</gene>